<evidence type="ECO:0000256" key="1">
    <source>
        <dbReference type="ARBA" id="ARBA00022527"/>
    </source>
</evidence>
<dbReference type="Pfam" id="PF17874">
    <property type="entry name" value="TPR_MalT"/>
    <property type="match status" value="1"/>
</dbReference>
<evidence type="ECO:0000256" key="8">
    <source>
        <dbReference type="SAM" id="MobiDB-lite"/>
    </source>
</evidence>
<dbReference type="SUPFAM" id="SSF52540">
    <property type="entry name" value="P-loop containing nucleoside triphosphate hydrolases"/>
    <property type="match status" value="1"/>
</dbReference>
<dbReference type="Gene3D" id="3.30.200.20">
    <property type="entry name" value="Phosphorylase Kinase, domain 1"/>
    <property type="match status" value="1"/>
</dbReference>
<evidence type="ECO:0000256" key="2">
    <source>
        <dbReference type="ARBA" id="ARBA00022679"/>
    </source>
</evidence>
<keyword evidence="1 6" id="KW-0723">Serine/threonine-protein kinase</keyword>
<dbReference type="Gene3D" id="3.40.50.300">
    <property type="entry name" value="P-loop containing nucleotide triphosphate hydrolases"/>
    <property type="match status" value="1"/>
</dbReference>
<name>A0A076ETD6_RHOOP</name>
<dbReference type="Pfam" id="PF00069">
    <property type="entry name" value="Pkinase"/>
    <property type="match status" value="1"/>
</dbReference>
<dbReference type="GO" id="GO:0005524">
    <property type="term" value="F:ATP binding"/>
    <property type="evidence" value="ECO:0007669"/>
    <property type="project" value="UniProtKB-UniRule"/>
</dbReference>
<proteinExistence type="inferred from homology"/>
<dbReference type="InterPro" id="IPR011990">
    <property type="entry name" value="TPR-like_helical_dom_sf"/>
</dbReference>
<dbReference type="InterPro" id="IPR000719">
    <property type="entry name" value="Prot_kinase_dom"/>
</dbReference>
<dbReference type="SUPFAM" id="SSF56112">
    <property type="entry name" value="Protein kinase-like (PK-like)"/>
    <property type="match status" value="1"/>
</dbReference>
<gene>
    <name evidence="10" type="ORF">EP51_33825</name>
</gene>
<dbReference type="RefSeq" id="WP_128641653.1">
    <property type="nucleotide sequence ID" value="NZ_CP008947.1"/>
</dbReference>
<dbReference type="Proteomes" id="UP000028488">
    <property type="component" value="Chromosome"/>
</dbReference>
<dbReference type="GO" id="GO:0046872">
    <property type="term" value="F:metal ion binding"/>
    <property type="evidence" value="ECO:0007669"/>
    <property type="project" value="UniProtKB-UniRule"/>
</dbReference>
<dbReference type="SMART" id="SM00220">
    <property type="entry name" value="S_TKc"/>
    <property type="match status" value="1"/>
</dbReference>
<dbReference type="EC" id="2.7.11.1" evidence="6"/>
<feature type="region of interest" description="Disordered" evidence="8">
    <location>
        <begin position="301"/>
        <end position="340"/>
    </location>
</feature>
<keyword evidence="2 6" id="KW-0808">Transferase</keyword>
<protein>
    <recommendedName>
        <fullName evidence="6">Serine/threonine-protein kinase PknK</fullName>
        <ecNumber evidence="6">2.7.11.1</ecNumber>
    </recommendedName>
    <alternativeName>
        <fullName evidence="6">Protein kinase K</fullName>
    </alternativeName>
</protein>
<comment type="catalytic activity">
    <reaction evidence="6">
        <text>L-seryl-[protein] + ATP = O-phospho-L-seryl-[protein] + ADP + H(+)</text>
        <dbReference type="Rhea" id="RHEA:17989"/>
        <dbReference type="Rhea" id="RHEA-COMP:9863"/>
        <dbReference type="Rhea" id="RHEA-COMP:11604"/>
        <dbReference type="ChEBI" id="CHEBI:15378"/>
        <dbReference type="ChEBI" id="CHEBI:29999"/>
        <dbReference type="ChEBI" id="CHEBI:30616"/>
        <dbReference type="ChEBI" id="CHEBI:83421"/>
        <dbReference type="ChEBI" id="CHEBI:456216"/>
        <dbReference type="EC" id="2.7.11.1"/>
    </reaction>
</comment>
<evidence type="ECO:0000313" key="11">
    <source>
        <dbReference type="Proteomes" id="UP000028488"/>
    </source>
</evidence>
<evidence type="ECO:0000256" key="4">
    <source>
        <dbReference type="ARBA" id="ARBA00022777"/>
    </source>
</evidence>
<dbReference type="InterPro" id="IPR011009">
    <property type="entry name" value="Kinase-like_dom_sf"/>
</dbReference>
<evidence type="ECO:0000259" key="9">
    <source>
        <dbReference type="PROSITE" id="PS50011"/>
    </source>
</evidence>
<evidence type="ECO:0000256" key="6">
    <source>
        <dbReference type="PIRNR" id="PIRNR000574"/>
    </source>
</evidence>
<comment type="similarity">
    <text evidence="6">Belongs to the protein kinase superfamily.</text>
</comment>
<dbReference type="InterPro" id="IPR041617">
    <property type="entry name" value="TPR_MalT"/>
</dbReference>
<dbReference type="GO" id="GO:0004674">
    <property type="term" value="F:protein serine/threonine kinase activity"/>
    <property type="evidence" value="ECO:0007669"/>
    <property type="project" value="UniProtKB-UniRule"/>
</dbReference>
<dbReference type="GO" id="GO:0106310">
    <property type="term" value="F:protein serine kinase activity"/>
    <property type="evidence" value="ECO:0007669"/>
    <property type="project" value="UniProtKB-UniRule"/>
</dbReference>
<dbReference type="InterPro" id="IPR017441">
    <property type="entry name" value="Protein_kinase_ATP_BS"/>
</dbReference>
<organism evidence="10 11">
    <name type="scientific">Rhodococcus opacus</name>
    <name type="common">Nocardia opaca</name>
    <dbReference type="NCBI Taxonomy" id="37919"/>
    <lineage>
        <taxon>Bacteria</taxon>
        <taxon>Bacillati</taxon>
        <taxon>Actinomycetota</taxon>
        <taxon>Actinomycetes</taxon>
        <taxon>Mycobacteriales</taxon>
        <taxon>Nocardiaceae</taxon>
        <taxon>Rhodococcus</taxon>
    </lineage>
</organism>
<dbReference type="PROSITE" id="PS00108">
    <property type="entry name" value="PROTEIN_KINASE_ST"/>
    <property type="match status" value="1"/>
</dbReference>
<dbReference type="SUPFAM" id="SSF48452">
    <property type="entry name" value="TPR-like"/>
    <property type="match status" value="1"/>
</dbReference>
<dbReference type="Pfam" id="PF25873">
    <property type="entry name" value="WHD_MalT"/>
    <property type="match status" value="1"/>
</dbReference>
<dbReference type="eggNOG" id="COG2909">
    <property type="taxonomic scope" value="Bacteria"/>
</dbReference>
<evidence type="ECO:0000256" key="7">
    <source>
        <dbReference type="PROSITE-ProRule" id="PRU10141"/>
    </source>
</evidence>
<keyword evidence="4 6" id="KW-0418">Kinase</keyword>
<dbReference type="PIRSF" id="PIRSF000574">
    <property type="entry name" value="Ser/Thr_PK_PknK_prd"/>
    <property type="match status" value="1"/>
</dbReference>
<dbReference type="AlphaFoldDB" id="A0A076ETD6"/>
<dbReference type="Pfam" id="PF13191">
    <property type="entry name" value="AAA_16"/>
    <property type="match status" value="1"/>
</dbReference>
<keyword evidence="3 6" id="KW-0547">Nucleotide-binding</keyword>
<dbReference type="PROSITE" id="PS00107">
    <property type="entry name" value="PROTEIN_KINASE_ATP"/>
    <property type="match status" value="1"/>
</dbReference>
<comment type="catalytic activity">
    <reaction evidence="6">
        <text>L-threonyl-[protein] + ATP = O-phospho-L-threonyl-[protein] + ADP + H(+)</text>
        <dbReference type="Rhea" id="RHEA:46608"/>
        <dbReference type="Rhea" id="RHEA-COMP:11060"/>
        <dbReference type="Rhea" id="RHEA-COMP:11605"/>
        <dbReference type="ChEBI" id="CHEBI:15378"/>
        <dbReference type="ChEBI" id="CHEBI:30013"/>
        <dbReference type="ChEBI" id="CHEBI:30616"/>
        <dbReference type="ChEBI" id="CHEBI:61977"/>
        <dbReference type="ChEBI" id="CHEBI:456216"/>
        <dbReference type="EC" id="2.7.11.1"/>
    </reaction>
</comment>
<dbReference type="InterPro" id="IPR027417">
    <property type="entry name" value="P-loop_NTPase"/>
</dbReference>
<evidence type="ECO:0000256" key="3">
    <source>
        <dbReference type="ARBA" id="ARBA00022741"/>
    </source>
</evidence>
<dbReference type="PANTHER" id="PTHR43289">
    <property type="entry name" value="MITOGEN-ACTIVATED PROTEIN KINASE KINASE KINASE 20-RELATED"/>
    <property type="match status" value="1"/>
</dbReference>
<evidence type="ECO:0000256" key="5">
    <source>
        <dbReference type="ARBA" id="ARBA00022840"/>
    </source>
</evidence>
<dbReference type="InterPro" id="IPR008271">
    <property type="entry name" value="Ser/Thr_kinase_AS"/>
</dbReference>
<dbReference type="EMBL" id="CP008947">
    <property type="protein sequence ID" value="AII09355.1"/>
    <property type="molecule type" value="Genomic_DNA"/>
</dbReference>
<accession>A0A076ETD6</accession>
<dbReference type="InterPro" id="IPR016236">
    <property type="entry name" value="Ser/Thr_kinase_PknK_prd"/>
</dbReference>
<dbReference type="PANTHER" id="PTHR43289:SF6">
    <property type="entry name" value="SERINE_THREONINE-PROTEIN KINASE NEKL-3"/>
    <property type="match status" value="1"/>
</dbReference>
<feature type="domain" description="Protein kinase" evidence="9">
    <location>
        <begin position="24"/>
        <end position="281"/>
    </location>
</feature>
<dbReference type="InterPro" id="IPR059106">
    <property type="entry name" value="WHD_MalT"/>
</dbReference>
<dbReference type="CDD" id="cd14014">
    <property type="entry name" value="STKc_PknB_like"/>
    <property type="match status" value="1"/>
</dbReference>
<feature type="binding site" evidence="7">
    <location>
        <position position="53"/>
    </location>
    <ligand>
        <name>ATP</name>
        <dbReference type="ChEBI" id="CHEBI:30616"/>
    </ligand>
</feature>
<dbReference type="PROSITE" id="PS50011">
    <property type="entry name" value="PROTEIN_KINASE_DOM"/>
    <property type="match status" value="1"/>
</dbReference>
<dbReference type="Gene3D" id="1.10.510.10">
    <property type="entry name" value="Transferase(Phosphotransferase) domain 1"/>
    <property type="match status" value="1"/>
</dbReference>
<sequence length="1142" mass="126226">MANDDPWATQRQPEITTELAAAGFDDAVEIGRGGFGVVYRCLQEDLDRTVAVKVLTSNLDPDNVTRFVREQRAMGRTSGHPNIVAVYQVGVTRSRRPFLVMPYHSFGSLEAQIRRSGPLGWQEVLRLGIKISGALETAHRGGMLHRDVKPANILLTEYDEPQLTDFGIARVSGGFETTAGSITGSPAFTAPEVLEGRPPTVESDVYSLGSTLFCALTGHAAYERRSGEQVVGQFLRISTQAVPDLRDAGIPDDVCSAVEHAMARAVEDRPGGAADFGNELRAVERRNGVAVDDMYIPIQRAPEQPHDHAGESPRSRGPGLPYNVRTPPTPPAPVTKFRPPTTTRQLVPRRRLLAVLRAGRDRRLTLVHAPAGFGKSSLVAQWRDDLVDAGTAVAWLTVDRDDNNVVWFLAHLVEAIRRVRPEVVTDLGQSLEEHGDAVERFVLTSLINRLHDSEDALVVVIDDWHRITGSGPIDAMKFLLDNGCHHLKIVVASRSRSGLPLSRMRVLDELNEIASEDLCFDFGESQNFLSDRVQVPLKDTEIEQLRESTDGWIAALQLASLSLREAGSPENLIEQLRTGTDAIGEYLAENVLDALEPDMLDFMLATSVPDKVCGDLASALGGVQDGQAKLEQVAARDLFLGRTGDDRQWYRYHHLFAQILHQRLERDHPGRITDLHRRAYDWFRERHLLGEAVDHILAAGEPQKAVELLEEDDLYLLDRSQMSTLLCLIGKLPADLVAASPRLQLTIGWANCELQRLELAQAARTRALEQIDSGEMPERRAAQLRVEADVLQGDIEATADRIEGVRELVTECLDHPTEYHPFVVSMAALIETFVDTCEFRFEDAYRRQSWAAPYHRLNTGPYSVAYGYCFAGLAKFEQLDVGGAMELYRKAFQLVREAENTQSQHARLTRTLLAEVHYEQGRVDEADELLNETFDAAALGGAPDFMIRHYCLRARIMAVRGDRDAAARQLDEGVRTAETFSLPRLRAAVDDERVRIGLPPAPGFVAVTRETRRTPANGLDQATAQLEEEAAITLLAAQGDPAAADLACEWANDWVRQLDGTGRHRARLQAGRLLVSCLWAAGRRDEAQAMLLPAAVECARHGLIRFLPDGGSNVVAALSALRENGHPDLPRTFVDTVLDAAQ</sequence>
<reference evidence="10 11" key="1">
    <citation type="submission" date="2014-07" db="EMBL/GenBank/DDBJ databases">
        <title>Genome Sequence of Rhodococcus opacus Strain R7, a Biodegrader of Mono- and Polycyclic Aromatic Hydrocarbons.</title>
        <authorList>
            <person name="Di Gennaro P."/>
            <person name="Zampolli J."/>
            <person name="Presti I."/>
            <person name="Cappelletti M."/>
            <person name="D'Ursi P."/>
            <person name="Orro A."/>
            <person name="Mezzelani A."/>
            <person name="Milanesi L."/>
        </authorList>
    </citation>
    <scope>NUCLEOTIDE SEQUENCE [LARGE SCALE GENOMIC DNA]</scope>
    <source>
        <strain evidence="10 11">R7</strain>
    </source>
</reference>
<dbReference type="InterPro" id="IPR041664">
    <property type="entry name" value="AAA_16"/>
</dbReference>
<evidence type="ECO:0000313" key="10">
    <source>
        <dbReference type="EMBL" id="AII09355.1"/>
    </source>
</evidence>
<dbReference type="Gene3D" id="1.25.40.10">
    <property type="entry name" value="Tetratricopeptide repeat domain"/>
    <property type="match status" value="1"/>
</dbReference>
<keyword evidence="5 6" id="KW-0067">ATP-binding</keyword>
<feature type="compositionally biased region" description="Basic and acidic residues" evidence="8">
    <location>
        <begin position="303"/>
        <end position="314"/>
    </location>
</feature>
<dbReference type="eggNOG" id="COG0515">
    <property type="taxonomic scope" value="Bacteria"/>
</dbReference>